<dbReference type="InterPro" id="IPR011527">
    <property type="entry name" value="ABC1_TM_dom"/>
</dbReference>
<gene>
    <name evidence="6" type="ORF">FRX31_017370</name>
</gene>
<name>A0A7J6W720_THATH</name>
<dbReference type="GO" id="GO:0140359">
    <property type="term" value="F:ABC-type transporter activity"/>
    <property type="evidence" value="ECO:0007669"/>
    <property type="project" value="InterPro"/>
</dbReference>
<dbReference type="Gene3D" id="1.20.1560.10">
    <property type="entry name" value="ABC transporter type 1, transmembrane domain"/>
    <property type="match status" value="1"/>
</dbReference>
<feature type="transmembrane region" description="Helical" evidence="4">
    <location>
        <begin position="57"/>
        <end position="77"/>
    </location>
</feature>
<evidence type="ECO:0000256" key="2">
    <source>
        <dbReference type="ARBA" id="ARBA00022989"/>
    </source>
</evidence>
<keyword evidence="1 4" id="KW-0812">Transmembrane</keyword>
<evidence type="ECO:0000256" key="3">
    <source>
        <dbReference type="ARBA" id="ARBA00023136"/>
    </source>
</evidence>
<organism evidence="6 7">
    <name type="scientific">Thalictrum thalictroides</name>
    <name type="common">Rue-anemone</name>
    <name type="synonym">Anemone thalictroides</name>
    <dbReference type="NCBI Taxonomy" id="46969"/>
    <lineage>
        <taxon>Eukaryota</taxon>
        <taxon>Viridiplantae</taxon>
        <taxon>Streptophyta</taxon>
        <taxon>Embryophyta</taxon>
        <taxon>Tracheophyta</taxon>
        <taxon>Spermatophyta</taxon>
        <taxon>Magnoliopsida</taxon>
        <taxon>Ranunculales</taxon>
        <taxon>Ranunculaceae</taxon>
        <taxon>Thalictroideae</taxon>
        <taxon>Thalictrum</taxon>
    </lineage>
</organism>
<dbReference type="Pfam" id="PF00080">
    <property type="entry name" value="Sod_Cu"/>
    <property type="match status" value="1"/>
</dbReference>
<evidence type="ECO:0000313" key="7">
    <source>
        <dbReference type="Proteomes" id="UP000554482"/>
    </source>
</evidence>
<evidence type="ECO:0000259" key="5">
    <source>
        <dbReference type="PROSITE" id="PS50929"/>
    </source>
</evidence>
<dbReference type="SUPFAM" id="SSF49329">
    <property type="entry name" value="Cu,Zn superoxide dismutase-like"/>
    <property type="match status" value="1"/>
</dbReference>
<dbReference type="GO" id="GO:0005524">
    <property type="term" value="F:ATP binding"/>
    <property type="evidence" value="ECO:0007669"/>
    <property type="project" value="InterPro"/>
</dbReference>
<evidence type="ECO:0000256" key="4">
    <source>
        <dbReference type="SAM" id="Phobius"/>
    </source>
</evidence>
<feature type="non-terminal residue" evidence="6">
    <location>
        <position position="1"/>
    </location>
</feature>
<evidence type="ECO:0000256" key="1">
    <source>
        <dbReference type="ARBA" id="ARBA00022692"/>
    </source>
</evidence>
<dbReference type="GO" id="GO:0006801">
    <property type="term" value="P:superoxide metabolic process"/>
    <property type="evidence" value="ECO:0007669"/>
    <property type="project" value="InterPro"/>
</dbReference>
<dbReference type="Gene3D" id="2.60.40.200">
    <property type="entry name" value="Superoxide dismutase, copper/zinc binding domain"/>
    <property type="match status" value="1"/>
</dbReference>
<keyword evidence="7" id="KW-1185">Reference proteome</keyword>
<keyword evidence="2 4" id="KW-1133">Transmembrane helix</keyword>
<dbReference type="GO" id="GO:0046872">
    <property type="term" value="F:metal ion binding"/>
    <property type="evidence" value="ECO:0007669"/>
    <property type="project" value="InterPro"/>
</dbReference>
<proteinExistence type="predicted"/>
<sequence>VEGNSEARGADAAHNCKTQSKTMMKAVAVLTSNEGVPTMVLSSNGIMSGQMTVGDLVMVNVLLFQLSLPLNFLGSVYREMRQSLIDMKAMFQLLEVLLLSGHISLFSSLGSMASMFTSLEFGDMTNGCTLAGAHFNPANKGYDAPEDENCHAGVLEMLGLLRMARQGRRGSRRLH</sequence>
<dbReference type="EMBL" id="JABWDY010020574">
    <property type="protein sequence ID" value="KAF5193041.1"/>
    <property type="molecule type" value="Genomic_DNA"/>
</dbReference>
<reference evidence="6 7" key="1">
    <citation type="submission" date="2020-06" db="EMBL/GenBank/DDBJ databases">
        <title>Transcriptomic and genomic resources for Thalictrum thalictroides and T. hernandezii: Facilitating candidate gene discovery in an emerging model plant lineage.</title>
        <authorList>
            <person name="Arias T."/>
            <person name="Riano-Pachon D.M."/>
            <person name="Di Stilio V.S."/>
        </authorList>
    </citation>
    <scope>NUCLEOTIDE SEQUENCE [LARGE SCALE GENOMIC DNA]</scope>
    <source>
        <strain evidence="7">cv. WT478/WT964</strain>
        <tissue evidence="6">Leaves</tissue>
    </source>
</reference>
<dbReference type="PROSITE" id="PS50929">
    <property type="entry name" value="ABC_TM1F"/>
    <property type="match status" value="1"/>
</dbReference>
<dbReference type="AlphaFoldDB" id="A0A7J6W720"/>
<feature type="domain" description="ABC transmembrane type-1" evidence="5">
    <location>
        <begin position="38"/>
        <end position="82"/>
    </location>
</feature>
<evidence type="ECO:0000313" key="6">
    <source>
        <dbReference type="EMBL" id="KAF5193041.1"/>
    </source>
</evidence>
<dbReference type="SUPFAM" id="SSF90123">
    <property type="entry name" value="ABC transporter transmembrane region"/>
    <property type="match status" value="1"/>
</dbReference>
<dbReference type="InterPro" id="IPR036640">
    <property type="entry name" value="ABC1_TM_sf"/>
</dbReference>
<feature type="transmembrane region" description="Helical" evidence="4">
    <location>
        <begin position="89"/>
        <end position="109"/>
    </location>
</feature>
<dbReference type="Proteomes" id="UP000554482">
    <property type="component" value="Unassembled WGS sequence"/>
</dbReference>
<protein>
    <submittedName>
        <fullName evidence="6">Iron-sulfur clusters transporter atm1 protein</fullName>
    </submittedName>
</protein>
<dbReference type="InterPro" id="IPR001424">
    <property type="entry name" value="SOD_Cu_Zn_dom"/>
</dbReference>
<dbReference type="OrthoDB" id="6500128at2759"/>
<keyword evidence="3 4" id="KW-0472">Membrane</keyword>
<dbReference type="InterPro" id="IPR036423">
    <property type="entry name" value="SOD-like_Cu/Zn_dom_sf"/>
</dbReference>
<dbReference type="GO" id="GO:0016020">
    <property type="term" value="C:membrane"/>
    <property type="evidence" value="ECO:0007669"/>
    <property type="project" value="InterPro"/>
</dbReference>
<accession>A0A7J6W720</accession>
<comment type="caution">
    <text evidence="6">The sequence shown here is derived from an EMBL/GenBank/DDBJ whole genome shotgun (WGS) entry which is preliminary data.</text>
</comment>